<organism evidence="3 4">
    <name type="scientific">Methylacidimicrobium cyclopophantes</name>
    <dbReference type="NCBI Taxonomy" id="1041766"/>
    <lineage>
        <taxon>Bacteria</taxon>
        <taxon>Pseudomonadati</taxon>
        <taxon>Verrucomicrobiota</taxon>
        <taxon>Methylacidimicrobium</taxon>
    </lineage>
</organism>
<keyword evidence="4" id="KW-1185">Reference proteome</keyword>
<reference evidence="3" key="1">
    <citation type="submission" date="2019-09" db="EMBL/GenBank/DDBJ databases">
        <authorList>
            <person name="Cremers G."/>
        </authorList>
    </citation>
    <scope>NUCLEOTIDE SEQUENCE [LARGE SCALE GENOMIC DNA]</scope>
    <source>
        <strain evidence="3">3B</strain>
    </source>
</reference>
<protein>
    <submittedName>
        <fullName evidence="3">Uncharacterized protein</fullName>
    </submittedName>
</protein>
<dbReference type="Proteomes" id="UP000381693">
    <property type="component" value="Unassembled WGS sequence"/>
</dbReference>
<dbReference type="AlphaFoldDB" id="A0A5E6MFR3"/>
<evidence type="ECO:0000313" key="4">
    <source>
        <dbReference type="Proteomes" id="UP000381693"/>
    </source>
</evidence>
<keyword evidence="2" id="KW-0732">Signal</keyword>
<feature type="chain" id="PRO_5022754079" evidence="2">
    <location>
        <begin position="31"/>
        <end position="135"/>
    </location>
</feature>
<feature type="region of interest" description="Disordered" evidence="1">
    <location>
        <begin position="35"/>
        <end position="72"/>
    </location>
</feature>
<comment type="caution">
    <text evidence="3">The sequence shown here is derived from an EMBL/GenBank/DDBJ whole genome shotgun (WGS) entry which is preliminary data.</text>
</comment>
<accession>A0A5E6MFR3</accession>
<evidence type="ECO:0000256" key="1">
    <source>
        <dbReference type="SAM" id="MobiDB-lite"/>
    </source>
</evidence>
<sequence>MRRSAIVRKSTLWMAALGLTGGLCLFPLHAQHQHHAKKGDTEEAAEDQEEHEGHQMEGMEHGKKGCMGGMGGMSHGMGGMGAMGGGENWDQVLREVEETKTPKATARKLRMKADLMKADAAVLEKYAKELETGTP</sequence>
<gene>
    <name evidence="3" type="ORF">MAMC_01866</name>
</gene>
<feature type="signal peptide" evidence="2">
    <location>
        <begin position="1"/>
        <end position="30"/>
    </location>
</feature>
<evidence type="ECO:0000256" key="2">
    <source>
        <dbReference type="SAM" id="SignalP"/>
    </source>
</evidence>
<proteinExistence type="predicted"/>
<name>A0A5E6MFR3_9BACT</name>
<feature type="compositionally biased region" description="Basic and acidic residues" evidence="1">
    <location>
        <begin position="51"/>
        <end position="63"/>
    </location>
</feature>
<dbReference type="EMBL" id="CABFUZ020000206">
    <property type="protein sequence ID" value="VVM07851.1"/>
    <property type="molecule type" value="Genomic_DNA"/>
</dbReference>
<dbReference type="OrthoDB" id="200343at2"/>
<evidence type="ECO:0000313" key="3">
    <source>
        <dbReference type="EMBL" id="VVM07851.1"/>
    </source>
</evidence>